<dbReference type="InParanoid" id="E4ZQR9"/>
<keyword evidence="2" id="KW-1185">Reference proteome</keyword>
<gene>
    <name evidence="1" type="ORF">LEMA_uP037480.1</name>
</gene>
<protein>
    <submittedName>
        <fullName evidence="1">Predicted protein</fullName>
    </submittedName>
</protein>
<reference evidence="2" key="1">
    <citation type="journal article" date="2011" name="Nat. Commun.">
        <title>Effector diversification within compartments of the Leptosphaeria maculans genome affected by Repeat-Induced Point mutations.</title>
        <authorList>
            <person name="Rouxel T."/>
            <person name="Grandaubert J."/>
            <person name="Hane J.K."/>
            <person name="Hoede C."/>
            <person name="van de Wouw A.P."/>
            <person name="Couloux A."/>
            <person name="Dominguez V."/>
            <person name="Anthouard V."/>
            <person name="Bally P."/>
            <person name="Bourras S."/>
            <person name="Cozijnsen A.J."/>
            <person name="Ciuffetti L.M."/>
            <person name="Degrave A."/>
            <person name="Dilmaghani A."/>
            <person name="Duret L."/>
            <person name="Fudal I."/>
            <person name="Goodwin S.B."/>
            <person name="Gout L."/>
            <person name="Glaser N."/>
            <person name="Linglin J."/>
            <person name="Kema G.H.J."/>
            <person name="Lapalu N."/>
            <person name="Lawrence C.B."/>
            <person name="May K."/>
            <person name="Meyer M."/>
            <person name="Ollivier B."/>
            <person name="Poulain J."/>
            <person name="Schoch C.L."/>
            <person name="Simon A."/>
            <person name="Spatafora J.W."/>
            <person name="Stachowiak A."/>
            <person name="Turgeon B.G."/>
            <person name="Tyler B.M."/>
            <person name="Vincent D."/>
            <person name="Weissenbach J."/>
            <person name="Amselem J."/>
            <person name="Quesneville H."/>
            <person name="Oliver R.P."/>
            <person name="Wincker P."/>
            <person name="Balesdent M.-H."/>
            <person name="Howlett B.J."/>
        </authorList>
    </citation>
    <scope>NUCLEOTIDE SEQUENCE [LARGE SCALE GENOMIC DNA]</scope>
    <source>
        <strain evidence="2">JN3 / isolate v23.1.3 / race Av1-4-5-6-7-8</strain>
    </source>
</reference>
<name>E4ZQR9_LEPMJ</name>
<accession>E4ZQR9</accession>
<organism evidence="2">
    <name type="scientific">Leptosphaeria maculans (strain JN3 / isolate v23.1.3 / race Av1-4-5-6-7-8)</name>
    <name type="common">Blackleg fungus</name>
    <name type="synonym">Phoma lingam</name>
    <dbReference type="NCBI Taxonomy" id="985895"/>
    <lineage>
        <taxon>Eukaryota</taxon>
        <taxon>Fungi</taxon>
        <taxon>Dikarya</taxon>
        <taxon>Ascomycota</taxon>
        <taxon>Pezizomycotina</taxon>
        <taxon>Dothideomycetes</taxon>
        <taxon>Pleosporomycetidae</taxon>
        <taxon>Pleosporales</taxon>
        <taxon>Pleosporineae</taxon>
        <taxon>Leptosphaeriaceae</taxon>
        <taxon>Plenodomus</taxon>
        <taxon>Plenodomus lingam/Leptosphaeria maculans species complex</taxon>
    </lineage>
</organism>
<dbReference type="AlphaFoldDB" id="E4ZQR9"/>
<proteinExistence type="predicted"/>
<evidence type="ECO:0000313" key="2">
    <source>
        <dbReference type="Proteomes" id="UP000002668"/>
    </source>
</evidence>
<sequence length="75" mass="8272">MTQIEDNLGGCIRDGSSGVVRETSFIGGRCLCTLKDTLWRMHKACTFEMIMDQYFSLGSDGFGGYRRSGPISCHA</sequence>
<dbReference type="VEuPathDB" id="FungiDB:LEMA_uP037480.1"/>
<dbReference type="EMBL" id="FP929116">
    <property type="protein sequence ID" value="CBX94074.1"/>
    <property type="molecule type" value="Genomic_DNA"/>
</dbReference>
<dbReference type="HOGENOM" id="CLU_2671510_0_0_1"/>
<evidence type="ECO:0000313" key="1">
    <source>
        <dbReference type="EMBL" id="CBX94074.1"/>
    </source>
</evidence>
<dbReference type="Proteomes" id="UP000002668">
    <property type="component" value="Genome"/>
</dbReference>